<sequence length="963" mass="106830">MASENPSSLLQDLDLSAEEVTKLTNAFQDPEFRRLFGEYAAELSDPENRQRYEEEITALERERGIEVQFVHPEPGHVLRTSLNGAQRCFVNICSNLLLGRPSSKPGTGGPQGSSPGQIWSLPYSLAPGREYLGRQGAHYKVYDVIFHPDTLSLGKQQERFRIMINSTALEAVEKQFGVKLDRRNAKTLKIKYKGTPEAAVLRKPLPRGAQPATEGEESGDSPLPAFPYPYPYPEVEKRPPAPQPLGSTPPLREESSDPAPTTPRHSVVQRHHVDLQDYRCSRDSCPSTVPQELVVTIELPLLRSTEHAVLEVTEKQLSLDSRKPDYSLRLPLPYPVDESRGNAQFNKAKRRLIVTLPVVPPKHSIGHLDLQQEGEADKEEKKGAEEKEEEKKEANKEEVKMGEEEKKEAEEKEEVSVSENGLPKPEGEEELVEPLALKGIPETEASPSVYASEKLGSQSNELLRDARIFKDLSQEIPSDTPISFQSRLENSCALASEEIRGSQKGAMQNLTTEMVATPPDILGQSLIKANLPLCPVGQELPSRTMALPGGGIEVSPSRPLNLTGNAGTTGTSGQPLTSKASLPNGSGGEEQSNKVPPSGTLSFPGNTGSPEEPKEKTTIGKQSLPENASEVQPRETVIGSESNGGNPLCPPLQCNENEESLTLIIQVPQIQPQSLQSNLNPHQYQLCFSTQDFVSYSFILQFAPENKLNIKEPKINVSSFNAVIELTKSPESLGHWKKWYFGLSKDCLQERFFVSEENVDEFLQGVLNFKKSTPKTQPLIEVLEVSDKKTQIQLKSQEDGQNQLNEKEQRINIRRHLTEKENMLQTNTKNSNNTVDVEKGHTKENTEPSDSYTADKALEKSSCGSGPCLPHELPGTSTEVTRKCQQSDSVSKPVFTEEKIAVYSNNEKQNVRPSLMEKKELDEDHILQSIKETNMKDGSVQIIKEHTTNCAFTFQNSLLYDLD</sequence>
<dbReference type="HAMAP" id="MF_03069">
    <property type="entry name" value="Kintoun"/>
    <property type="match status" value="1"/>
</dbReference>
<feature type="region of interest" description="Disordered" evidence="4">
    <location>
        <begin position="819"/>
        <end position="889"/>
    </location>
</feature>
<dbReference type="GO" id="GO:0005576">
    <property type="term" value="C:extracellular region"/>
    <property type="evidence" value="ECO:0007669"/>
    <property type="project" value="GOC"/>
</dbReference>
<dbReference type="CTD" id="55172"/>
<reference evidence="7 8" key="1">
    <citation type="journal article" date="2007" name="Nature">
        <title>Genome of the marsupial Monodelphis domestica reveals innovation in non-coding sequences.</title>
        <authorList>
            <person name="Mikkelsen T.S."/>
            <person name="Wakefield M.J."/>
            <person name="Aken B."/>
            <person name="Amemiya C.T."/>
            <person name="Chang J.L."/>
            <person name="Duke S."/>
            <person name="Garber M."/>
            <person name="Gentles A.J."/>
            <person name="Goodstadt L."/>
            <person name="Heger A."/>
            <person name="Jurka J."/>
            <person name="Kamal M."/>
            <person name="Mauceli E."/>
            <person name="Searle S.M."/>
            <person name="Sharpe T."/>
            <person name="Baker M.L."/>
            <person name="Batzer M.A."/>
            <person name="Benos P.V."/>
            <person name="Belov K."/>
            <person name="Clamp M."/>
            <person name="Cook A."/>
            <person name="Cuff J."/>
            <person name="Das R."/>
            <person name="Davidow L."/>
            <person name="Deakin J.E."/>
            <person name="Fazzari M.J."/>
            <person name="Glass J.L."/>
            <person name="Grabherr M."/>
            <person name="Greally J.M."/>
            <person name="Gu W."/>
            <person name="Hore T.A."/>
            <person name="Huttley G.A."/>
            <person name="Kleber M."/>
            <person name="Jirtle R.L."/>
            <person name="Koina E."/>
            <person name="Lee J.T."/>
            <person name="Mahony S."/>
            <person name="Marra M.A."/>
            <person name="Miller R.D."/>
            <person name="Nicholls R.D."/>
            <person name="Oda M."/>
            <person name="Papenfuss A.T."/>
            <person name="Parra Z.E."/>
            <person name="Pollock D.D."/>
            <person name="Ray D.A."/>
            <person name="Schein J.E."/>
            <person name="Speed T.P."/>
            <person name="Thompson K."/>
            <person name="VandeBerg J.L."/>
            <person name="Wade C.M."/>
            <person name="Walker J.A."/>
            <person name="Waters P.D."/>
            <person name="Webber C."/>
            <person name="Weidman J.R."/>
            <person name="Xie X."/>
            <person name="Zody M.C."/>
            <person name="Baldwin J."/>
            <person name="Abdouelleil A."/>
            <person name="Abdulkadir J."/>
            <person name="Abebe A."/>
            <person name="Abera B."/>
            <person name="Abreu J."/>
            <person name="Acer S.C."/>
            <person name="Aftuck L."/>
            <person name="Alexander A."/>
            <person name="An P."/>
            <person name="Anderson E."/>
            <person name="Anderson S."/>
            <person name="Arachi H."/>
            <person name="Azer M."/>
            <person name="Bachantsang P."/>
            <person name="Barry A."/>
            <person name="Bayul T."/>
            <person name="Berlin A."/>
            <person name="Bessette D."/>
            <person name="Bloom T."/>
            <person name="Bloom T."/>
            <person name="Boguslavskiy L."/>
            <person name="Bonnet C."/>
            <person name="Boukhgalter B."/>
            <person name="Bourzgui I."/>
            <person name="Brown A."/>
            <person name="Cahill P."/>
            <person name="Channer S."/>
            <person name="Cheshatsang Y."/>
            <person name="Chuda L."/>
            <person name="Citroen M."/>
            <person name="Collymore A."/>
            <person name="Cooke P."/>
            <person name="Costello M."/>
            <person name="D'Aco K."/>
            <person name="Daza R."/>
            <person name="De Haan G."/>
            <person name="DeGray S."/>
            <person name="DeMaso C."/>
            <person name="Dhargay N."/>
            <person name="Dooley K."/>
            <person name="Dooley E."/>
            <person name="Doricent M."/>
            <person name="Dorje P."/>
            <person name="Dorjee K."/>
            <person name="Dupes A."/>
            <person name="Elong R."/>
            <person name="Falk J."/>
            <person name="Farina A."/>
            <person name="Faro S."/>
            <person name="Ferguson D."/>
            <person name="Fisher S."/>
            <person name="Foley C.D."/>
            <person name="Franke A."/>
            <person name="Friedrich D."/>
            <person name="Gadbois L."/>
            <person name="Gearin G."/>
            <person name="Gearin C.R."/>
            <person name="Giannoukos G."/>
            <person name="Goode T."/>
            <person name="Graham J."/>
            <person name="Grandbois E."/>
            <person name="Grewal S."/>
            <person name="Gyaltsen K."/>
            <person name="Hafez N."/>
            <person name="Hagos B."/>
            <person name="Hall J."/>
            <person name="Henson C."/>
            <person name="Hollinger A."/>
            <person name="Honan T."/>
            <person name="Huard M.D."/>
            <person name="Hughes L."/>
            <person name="Hurhula B."/>
            <person name="Husby M.E."/>
            <person name="Kamat A."/>
            <person name="Kanga B."/>
            <person name="Kashin S."/>
            <person name="Khazanovich D."/>
            <person name="Kisner P."/>
            <person name="Lance K."/>
            <person name="Lara M."/>
            <person name="Lee W."/>
            <person name="Lennon N."/>
            <person name="Letendre F."/>
            <person name="LeVine R."/>
            <person name="Lipovsky A."/>
            <person name="Liu X."/>
            <person name="Liu J."/>
            <person name="Liu S."/>
            <person name="Lokyitsang T."/>
            <person name="Lokyitsang Y."/>
            <person name="Lubonja R."/>
            <person name="Lui A."/>
            <person name="MacDonald P."/>
            <person name="Magnisalis V."/>
            <person name="Maru K."/>
            <person name="Matthews C."/>
            <person name="McCusker W."/>
            <person name="McDonough S."/>
            <person name="Mehta T."/>
            <person name="Meldrim J."/>
            <person name="Meneus L."/>
            <person name="Mihai O."/>
            <person name="Mihalev A."/>
            <person name="Mihova T."/>
            <person name="Mittelman R."/>
            <person name="Mlenga V."/>
            <person name="Montmayeur A."/>
            <person name="Mulrain L."/>
            <person name="Navidi A."/>
            <person name="Naylor J."/>
            <person name="Negash T."/>
            <person name="Nguyen T."/>
            <person name="Nguyen N."/>
            <person name="Nicol R."/>
            <person name="Norbu C."/>
            <person name="Norbu N."/>
            <person name="Novod N."/>
            <person name="O'Neill B."/>
            <person name="Osman S."/>
            <person name="Markiewicz E."/>
            <person name="Oyono O.L."/>
            <person name="Patti C."/>
            <person name="Phunkhang P."/>
            <person name="Pierre F."/>
            <person name="Priest M."/>
            <person name="Raghuraman S."/>
            <person name="Rege F."/>
            <person name="Reyes R."/>
            <person name="Rise C."/>
            <person name="Rogov P."/>
            <person name="Ross K."/>
            <person name="Ryan E."/>
            <person name="Settipalli S."/>
            <person name="Shea T."/>
            <person name="Sherpa N."/>
            <person name="Shi L."/>
            <person name="Shih D."/>
            <person name="Sparrow T."/>
            <person name="Spaulding J."/>
            <person name="Stalker J."/>
            <person name="Stange-Thomann N."/>
            <person name="Stavropoulos S."/>
            <person name="Stone C."/>
            <person name="Strader C."/>
            <person name="Tesfaye S."/>
            <person name="Thomson T."/>
            <person name="Thoulutsang Y."/>
            <person name="Thoulutsang D."/>
            <person name="Topham K."/>
            <person name="Topping I."/>
            <person name="Tsamla T."/>
            <person name="Vassiliev H."/>
            <person name="Vo A."/>
            <person name="Wangchuk T."/>
            <person name="Wangdi T."/>
            <person name="Weiand M."/>
            <person name="Wilkinson J."/>
            <person name="Wilson A."/>
            <person name="Yadav S."/>
            <person name="Young G."/>
            <person name="Yu Q."/>
            <person name="Zembek L."/>
            <person name="Zhong D."/>
            <person name="Zimmer A."/>
            <person name="Zwirko Z."/>
            <person name="Jaffe D.B."/>
            <person name="Alvarez P."/>
            <person name="Brockman W."/>
            <person name="Butler J."/>
            <person name="Chin C."/>
            <person name="Gnerre S."/>
            <person name="MacCallum I."/>
            <person name="Graves J.A."/>
            <person name="Ponting C.P."/>
            <person name="Breen M."/>
            <person name="Samollow P.B."/>
            <person name="Lander E.S."/>
            <person name="Lindblad-Toh K."/>
        </authorList>
    </citation>
    <scope>NUCLEOTIDE SEQUENCE [LARGE SCALE GENOMIC DNA]</scope>
</reference>
<evidence type="ECO:0000256" key="4">
    <source>
        <dbReference type="SAM" id="MobiDB-lite"/>
    </source>
</evidence>
<dbReference type="GeneID" id="100028942"/>
<feature type="compositionally biased region" description="Polar residues" evidence="4">
    <location>
        <begin position="574"/>
        <end position="609"/>
    </location>
</feature>
<dbReference type="GO" id="GO:0005737">
    <property type="term" value="C:cytoplasm"/>
    <property type="evidence" value="ECO:0000318"/>
    <property type="project" value="GO_Central"/>
</dbReference>
<reference evidence="7" key="3">
    <citation type="submission" date="2025-09" db="UniProtKB">
        <authorList>
            <consortium name="Ensembl"/>
        </authorList>
    </citation>
    <scope>IDENTIFICATION</scope>
</reference>
<dbReference type="FunCoup" id="F6S6H4">
    <property type="interactions" value="33"/>
</dbReference>
<dbReference type="PANTHER" id="PTHR22997">
    <property type="entry name" value="PIH1 DOMAIN-CONTAINING PROTEIN 1"/>
    <property type="match status" value="1"/>
</dbReference>
<comment type="function">
    <text evidence="3">Required for cytoplasmic pre-assembly of axonemal dyneins, thereby playing a central role in motility in cilia and flagella. Involved in pre-assembly of dynein arm complexes in the cytoplasm before intraflagellar transport loads them for the ciliary compartment.</text>
</comment>
<feature type="region of interest" description="Disordered" evidence="4">
    <location>
        <begin position="548"/>
        <end position="653"/>
    </location>
</feature>
<dbReference type="KEGG" id="mdo:100028942"/>
<dbReference type="InterPro" id="IPR012981">
    <property type="entry name" value="PIH1_N"/>
</dbReference>
<reference evidence="7" key="2">
    <citation type="submission" date="2025-08" db="UniProtKB">
        <authorList>
            <consortium name="Ensembl"/>
        </authorList>
    </citation>
    <scope>IDENTIFICATION</scope>
</reference>
<evidence type="ECO:0000259" key="5">
    <source>
        <dbReference type="Pfam" id="PF08190"/>
    </source>
</evidence>
<dbReference type="Pfam" id="PF08190">
    <property type="entry name" value="PIH1"/>
    <property type="match status" value="1"/>
</dbReference>
<comment type="subcellular location">
    <subcellularLocation>
        <location evidence="3">Cytoplasm</location>
    </subcellularLocation>
    <subcellularLocation>
        <location evidence="2">Dynein axonemal particle</location>
    </subcellularLocation>
    <text evidence="3">Localizes in the apical cytoplasm around the gamma-tubulin-positive pericentriolar region, not in the cilia.</text>
</comment>
<dbReference type="InterPro" id="IPR050734">
    <property type="entry name" value="PIH1/Kintoun_subfamily"/>
</dbReference>
<protein>
    <recommendedName>
        <fullName evidence="3">Protein kintoun</fullName>
    </recommendedName>
    <alternativeName>
        <fullName evidence="3">Dynein assembly factor 2, axonemal</fullName>
    </alternativeName>
</protein>
<dbReference type="GO" id="GO:0120293">
    <property type="term" value="C:dynein axonemal particle"/>
    <property type="evidence" value="ECO:0007669"/>
    <property type="project" value="UniProtKB-SubCell"/>
</dbReference>
<dbReference type="AlphaFoldDB" id="F6S6H4"/>
<feature type="domain" description="PIH1D1/2/3 CS-like" evidence="6">
    <location>
        <begin position="260"/>
        <end position="359"/>
    </location>
</feature>
<gene>
    <name evidence="3" type="primary">DNAAF2</name>
    <name evidence="3" type="synonym">KTU</name>
</gene>
<dbReference type="eggNOG" id="KOG4356">
    <property type="taxonomic scope" value="Eukaryota"/>
</dbReference>
<feature type="compositionally biased region" description="Polar residues" evidence="4">
    <location>
        <begin position="619"/>
        <end position="630"/>
    </location>
</feature>
<feature type="domain" description="PIH1 N-terminal" evidence="5">
    <location>
        <begin position="43"/>
        <end position="206"/>
    </location>
</feature>
<dbReference type="HOGENOM" id="CLU_018349_0_0_1"/>
<evidence type="ECO:0000313" key="7">
    <source>
        <dbReference type="Ensembl" id="ENSMODP00000014259.4"/>
    </source>
</evidence>
<feature type="region of interest" description="Disordered" evidence="4">
    <location>
        <begin position="199"/>
        <end position="269"/>
    </location>
</feature>
<dbReference type="InParanoid" id="F6S6H4"/>
<dbReference type="InterPro" id="IPR041442">
    <property type="entry name" value="PIH1D1/2/3_CS-like"/>
</dbReference>
<dbReference type="GeneTree" id="ENSGT00510000048466"/>
<dbReference type="Gene3D" id="2.60.40.790">
    <property type="match status" value="1"/>
</dbReference>
<comment type="subunit">
    <text evidence="3">Interacts with CFAP300. Interacts with DNAI2 and HSPA1A. Interacts with DYX1C1. Interacts with PIH1D3.</text>
</comment>
<dbReference type="STRING" id="13616.ENSMODP00000014259"/>
<evidence type="ECO:0000256" key="3">
    <source>
        <dbReference type="HAMAP-Rule" id="MF_03069"/>
    </source>
</evidence>
<dbReference type="Pfam" id="PF18201">
    <property type="entry name" value="PIH1_CS"/>
    <property type="match status" value="1"/>
</dbReference>
<feature type="region of interest" description="Disordered" evidence="4">
    <location>
        <begin position="362"/>
        <end position="428"/>
    </location>
</feature>
<name>F6S6H4_MONDO</name>
<organism evidence="7 8">
    <name type="scientific">Monodelphis domestica</name>
    <name type="common">Gray short-tailed opossum</name>
    <dbReference type="NCBI Taxonomy" id="13616"/>
    <lineage>
        <taxon>Eukaryota</taxon>
        <taxon>Metazoa</taxon>
        <taxon>Chordata</taxon>
        <taxon>Craniata</taxon>
        <taxon>Vertebrata</taxon>
        <taxon>Euteleostomi</taxon>
        <taxon>Mammalia</taxon>
        <taxon>Metatheria</taxon>
        <taxon>Didelphimorphia</taxon>
        <taxon>Didelphidae</taxon>
        <taxon>Monodelphis</taxon>
    </lineage>
</organism>
<evidence type="ECO:0000313" key="8">
    <source>
        <dbReference type="Proteomes" id="UP000002280"/>
    </source>
</evidence>
<dbReference type="OMA" id="KQCMSLT"/>
<keyword evidence="8" id="KW-1185">Reference proteome</keyword>
<comment type="similarity">
    <text evidence="3">Belongs to the PIH1 family. Kintoun subfamily.</text>
</comment>
<keyword evidence="1 3" id="KW-0963">Cytoplasm</keyword>
<feature type="compositionally biased region" description="Basic and acidic residues" evidence="4">
    <location>
        <begin position="378"/>
        <end position="410"/>
    </location>
</feature>
<feature type="compositionally biased region" description="Basic and acidic residues" evidence="4">
    <location>
        <begin position="836"/>
        <end position="846"/>
    </location>
</feature>
<dbReference type="InterPro" id="IPR008978">
    <property type="entry name" value="HSP20-like_chaperone"/>
</dbReference>
<dbReference type="OrthoDB" id="546764at2759"/>
<dbReference type="InterPro" id="IPR034727">
    <property type="entry name" value="Kintoun"/>
</dbReference>
<evidence type="ECO:0000259" key="6">
    <source>
        <dbReference type="Pfam" id="PF18201"/>
    </source>
</evidence>
<dbReference type="PANTHER" id="PTHR22997:SF3">
    <property type="entry name" value="PROTEIN KINTOUN"/>
    <property type="match status" value="1"/>
</dbReference>
<dbReference type="Bgee" id="ENSMODG00000011405">
    <property type="expression patterns" value="Expressed in spermatocyte and 21 other cell types or tissues"/>
</dbReference>
<dbReference type="GO" id="GO:0070286">
    <property type="term" value="P:axonemal dynein complex assembly"/>
    <property type="evidence" value="ECO:0000318"/>
    <property type="project" value="GO_Central"/>
</dbReference>
<dbReference type="GO" id="GO:0003351">
    <property type="term" value="P:epithelial cilium movement involved in extracellular fluid movement"/>
    <property type="evidence" value="ECO:0000318"/>
    <property type="project" value="GO_Central"/>
</dbReference>
<proteinExistence type="inferred from homology"/>
<feature type="compositionally biased region" description="Polar residues" evidence="4">
    <location>
        <begin position="823"/>
        <end position="835"/>
    </location>
</feature>
<accession>F6S6H4</accession>
<dbReference type="Proteomes" id="UP000002280">
    <property type="component" value="Chromosome 1"/>
</dbReference>
<evidence type="ECO:0000256" key="1">
    <source>
        <dbReference type="ARBA" id="ARBA00022490"/>
    </source>
</evidence>
<dbReference type="Ensembl" id="ENSMODT00000014523.4">
    <property type="protein sequence ID" value="ENSMODP00000014259.4"/>
    <property type="gene ID" value="ENSMODG00000011405.4"/>
</dbReference>
<feature type="compositionally biased region" description="Low complexity" evidence="4">
    <location>
        <begin position="563"/>
        <end position="573"/>
    </location>
</feature>
<feature type="compositionally biased region" description="Polar residues" evidence="4">
    <location>
        <begin position="875"/>
        <end position="889"/>
    </location>
</feature>
<evidence type="ECO:0000256" key="2">
    <source>
        <dbReference type="ARBA" id="ARBA00024190"/>
    </source>
</evidence>
<dbReference type="GO" id="GO:0060285">
    <property type="term" value="P:cilium-dependent cell motility"/>
    <property type="evidence" value="ECO:0000318"/>
    <property type="project" value="GO_Central"/>
</dbReference>